<name>A0A5P1ECR7_ASPOF</name>
<dbReference type="Gramene" id="ONK63676">
    <property type="protein sequence ID" value="ONK63676"/>
    <property type="gene ID" value="A4U43_C07F17740"/>
</dbReference>
<dbReference type="Proteomes" id="UP000243459">
    <property type="component" value="Chromosome 7"/>
</dbReference>
<keyword evidence="3" id="KW-1185">Reference proteome</keyword>
<evidence type="ECO:0000313" key="3">
    <source>
        <dbReference type="Proteomes" id="UP000243459"/>
    </source>
</evidence>
<protein>
    <submittedName>
        <fullName evidence="2">Uncharacterized protein</fullName>
    </submittedName>
</protein>
<evidence type="ECO:0000256" key="1">
    <source>
        <dbReference type="SAM" id="MobiDB-lite"/>
    </source>
</evidence>
<feature type="region of interest" description="Disordered" evidence="1">
    <location>
        <begin position="64"/>
        <end position="87"/>
    </location>
</feature>
<dbReference type="EMBL" id="CM007387">
    <property type="protein sequence ID" value="ONK63676.1"/>
    <property type="molecule type" value="Genomic_DNA"/>
</dbReference>
<proteinExistence type="predicted"/>
<reference evidence="3" key="1">
    <citation type="journal article" date="2017" name="Nat. Commun.">
        <title>The asparagus genome sheds light on the origin and evolution of a young Y chromosome.</title>
        <authorList>
            <person name="Harkess A."/>
            <person name="Zhou J."/>
            <person name="Xu C."/>
            <person name="Bowers J.E."/>
            <person name="Van der Hulst R."/>
            <person name="Ayyampalayam S."/>
            <person name="Mercati F."/>
            <person name="Riccardi P."/>
            <person name="McKain M.R."/>
            <person name="Kakrana A."/>
            <person name="Tang H."/>
            <person name="Ray J."/>
            <person name="Groenendijk J."/>
            <person name="Arikit S."/>
            <person name="Mathioni S.M."/>
            <person name="Nakano M."/>
            <person name="Shan H."/>
            <person name="Telgmann-Rauber A."/>
            <person name="Kanno A."/>
            <person name="Yue Z."/>
            <person name="Chen H."/>
            <person name="Li W."/>
            <person name="Chen Y."/>
            <person name="Xu X."/>
            <person name="Zhang Y."/>
            <person name="Luo S."/>
            <person name="Chen H."/>
            <person name="Gao J."/>
            <person name="Mao Z."/>
            <person name="Pires J.C."/>
            <person name="Luo M."/>
            <person name="Kudrna D."/>
            <person name="Wing R.A."/>
            <person name="Meyers B.C."/>
            <person name="Yi K."/>
            <person name="Kong H."/>
            <person name="Lavrijsen P."/>
            <person name="Sunseri F."/>
            <person name="Falavigna A."/>
            <person name="Ye Y."/>
            <person name="Leebens-Mack J.H."/>
            <person name="Chen G."/>
        </authorList>
    </citation>
    <scope>NUCLEOTIDE SEQUENCE [LARGE SCALE GENOMIC DNA]</scope>
    <source>
        <strain evidence="3">cv. DH0086</strain>
    </source>
</reference>
<organism evidence="2 3">
    <name type="scientific">Asparagus officinalis</name>
    <name type="common">Garden asparagus</name>
    <dbReference type="NCBI Taxonomy" id="4686"/>
    <lineage>
        <taxon>Eukaryota</taxon>
        <taxon>Viridiplantae</taxon>
        <taxon>Streptophyta</taxon>
        <taxon>Embryophyta</taxon>
        <taxon>Tracheophyta</taxon>
        <taxon>Spermatophyta</taxon>
        <taxon>Magnoliopsida</taxon>
        <taxon>Liliopsida</taxon>
        <taxon>Asparagales</taxon>
        <taxon>Asparagaceae</taxon>
        <taxon>Asparagoideae</taxon>
        <taxon>Asparagus</taxon>
    </lineage>
</organism>
<sequence>MEPEREFLWRTRVWSRGRRARVSGMGPLRVALPRARRERKERLPTRGDCSLEGDVVEVEHCDPVVPSAAGDSNPAAEGGVGGPVGGQNAQWIGDVSLEGQQRFEVGEVTVGARVC</sequence>
<evidence type="ECO:0000313" key="2">
    <source>
        <dbReference type="EMBL" id="ONK63676.1"/>
    </source>
</evidence>
<dbReference type="AlphaFoldDB" id="A0A5P1ECR7"/>
<gene>
    <name evidence="2" type="ORF">A4U43_C07F17740</name>
</gene>
<accession>A0A5P1ECR7</accession>